<evidence type="ECO:0000259" key="2">
    <source>
        <dbReference type="Pfam" id="PF12697"/>
    </source>
</evidence>
<dbReference type="Gene3D" id="3.40.50.1820">
    <property type="entry name" value="alpha/beta hydrolase"/>
    <property type="match status" value="1"/>
</dbReference>
<dbReference type="InterPro" id="IPR052897">
    <property type="entry name" value="Sec-Metab_Biosynth_Hydrolase"/>
</dbReference>
<evidence type="ECO:0000313" key="4">
    <source>
        <dbReference type="Proteomes" id="UP001183824"/>
    </source>
</evidence>
<keyword evidence="1" id="KW-0732">Signal</keyword>
<evidence type="ECO:0000313" key="3">
    <source>
        <dbReference type="EMBL" id="MDT0479417.1"/>
    </source>
</evidence>
<name>A0ABU2V1J1_9ACTN</name>
<sequence>MNRRSFSIAAAATAAAGLAATGVLTQTADATTPQTPKPTVVLVHGAWADASSWKGVAERLQHDGYPVVAPAVPLRGLSSDAAYLADYLKTVSGPIVLAGHSYGGSVITQAAAGNSHVTALVYLAAFAPDKDETASALTAQFPGSHISDDPNASIPTALSPVPFTQNGTTNVDLYIKPDKFRDVFLSNRRSAQEAAVLAAAQRPVTPQALGEPSGTPAWKTIPSWYLVAGDDQLIPPAAERFMAQRAHSRTSEVNAPHDVLLTNPGTVTHVIEDAAHTTAH</sequence>
<organism evidence="3 4">
    <name type="scientific">Streptomyces doebereineriae</name>
    <dbReference type="NCBI Taxonomy" id="3075528"/>
    <lineage>
        <taxon>Bacteria</taxon>
        <taxon>Bacillati</taxon>
        <taxon>Actinomycetota</taxon>
        <taxon>Actinomycetes</taxon>
        <taxon>Kitasatosporales</taxon>
        <taxon>Streptomycetaceae</taxon>
        <taxon>Streptomyces</taxon>
    </lineage>
</organism>
<dbReference type="EMBL" id="JAVREZ010000001">
    <property type="protein sequence ID" value="MDT0479417.1"/>
    <property type="molecule type" value="Genomic_DNA"/>
</dbReference>
<feature type="signal peptide" evidence="1">
    <location>
        <begin position="1"/>
        <end position="30"/>
    </location>
</feature>
<dbReference type="Pfam" id="PF12697">
    <property type="entry name" value="Abhydrolase_6"/>
    <property type="match status" value="1"/>
</dbReference>
<accession>A0ABU2V1J1</accession>
<dbReference type="RefSeq" id="WP_311712787.1">
    <property type="nucleotide sequence ID" value="NZ_JAVREZ010000001.1"/>
</dbReference>
<dbReference type="GO" id="GO:0016787">
    <property type="term" value="F:hydrolase activity"/>
    <property type="evidence" value="ECO:0007669"/>
    <property type="project" value="UniProtKB-KW"/>
</dbReference>
<feature type="chain" id="PRO_5046825403" evidence="1">
    <location>
        <begin position="31"/>
        <end position="280"/>
    </location>
</feature>
<dbReference type="SUPFAM" id="SSF53474">
    <property type="entry name" value="alpha/beta-Hydrolases"/>
    <property type="match status" value="1"/>
</dbReference>
<keyword evidence="3" id="KW-0378">Hydrolase</keyword>
<dbReference type="PANTHER" id="PTHR37017:SF11">
    <property type="entry name" value="ESTERASE_LIPASE_THIOESTERASE DOMAIN-CONTAINING PROTEIN"/>
    <property type="match status" value="1"/>
</dbReference>
<keyword evidence="4" id="KW-1185">Reference proteome</keyword>
<reference evidence="4" key="1">
    <citation type="submission" date="2023-07" db="EMBL/GenBank/DDBJ databases">
        <title>30 novel species of actinomycetes from the DSMZ collection.</title>
        <authorList>
            <person name="Nouioui I."/>
        </authorList>
    </citation>
    <scope>NUCLEOTIDE SEQUENCE [LARGE SCALE GENOMIC DNA]</scope>
    <source>
        <strain evidence="4">DSM 41640</strain>
    </source>
</reference>
<dbReference type="PANTHER" id="PTHR37017">
    <property type="entry name" value="AB HYDROLASE-1 DOMAIN-CONTAINING PROTEIN-RELATED"/>
    <property type="match status" value="1"/>
</dbReference>
<dbReference type="Proteomes" id="UP001183824">
    <property type="component" value="Unassembled WGS sequence"/>
</dbReference>
<comment type="caution">
    <text evidence="3">The sequence shown here is derived from an EMBL/GenBank/DDBJ whole genome shotgun (WGS) entry which is preliminary data.</text>
</comment>
<dbReference type="InterPro" id="IPR006311">
    <property type="entry name" value="TAT_signal"/>
</dbReference>
<feature type="domain" description="AB hydrolase-1" evidence="2">
    <location>
        <begin position="40"/>
        <end position="265"/>
    </location>
</feature>
<protein>
    <submittedName>
        <fullName evidence="3">Alpha/beta hydrolase</fullName>
    </submittedName>
</protein>
<dbReference type="InterPro" id="IPR000073">
    <property type="entry name" value="AB_hydrolase_1"/>
</dbReference>
<proteinExistence type="predicted"/>
<dbReference type="PROSITE" id="PS51318">
    <property type="entry name" value="TAT"/>
    <property type="match status" value="1"/>
</dbReference>
<evidence type="ECO:0000256" key="1">
    <source>
        <dbReference type="SAM" id="SignalP"/>
    </source>
</evidence>
<gene>
    <name evidence="3" type="ORF">RNB18_04315</name>
</gene>
<dbReference type="InterPro" id="IPR029058">
    <property type="entry name" value="AB_hydrolase_fold"/>
</dbReference>